<dbReference type="CTD" id="11319"/>
<reference evidence="1" key="2">
    <citation type="submission" date="2025-08" db="UniProtKB">
        <authorList>
            <consortium name="Ensembl"/>
        </authorList>
    </citation>
    <scope>IDENTIFICATION</scope>
</reference>
<name>A0A8C9RKJ5_SCLFO</name>
<reference evidence="1" key="3">
    <citation type="submission" date="2025-09" db="UniProtKB">
        <authorList>
            <consortium name="Ensembl"/>
        </authorList>
    </citation>
    <scope>IDENTIFICATION</scope>
</reference>
<dbReference type="GO" id="GO:0005634">
    <property type="term" value="C:nucleus"/>
    <property type="evidence" value="ECO:0007669"/>
    <property type="project" value="TreeGrafter"/>
</dbReference>
<dbReference type="Ensembl" id="ENSSFOT00015014526.2">
    <property type="protein sequence ID" value="ENSSFOP00015014354.2"/>
    <property type="gene ID" value="ENSSFOG00015009253.2"/>
</dbReference>
<dbReference type="PANTHER" id="PTHR13060">
    <property type="entry name" value="SGT1 PROTEIN HSGT1 SUPPRESSOR OF GCR2"/>
    <property type="match status" value="1"/>
</dbReference>
<organism evidence="1 2">
    <name type="scientific">Scleropages formosus</name>
    <name type="common">Asian bonytongue</name>
    <name type="synonym">Osteoglossum formosum</name>
    <dbReference type="NCBI Taxonomy" id="113540"/>
    <lineage>
        <taxon>Eukaryota</taxon>
        <taxon>Metazoa</taxon>
        <taxon>Chordata</taxon>
        <taxon>Craniata</taxon>
        <taxon>Vertebrata</taxon>
        <taxon>Euteleostomi</taxon>
        <taxon>Actinopterygii</taxon>
        <taxon>Neopterygii</taxon>
        <taxon>Teleostei</taxon>
        <taxon>Osteoglossocephala</taxon>
        <taxon>Osteoglossomorpha</taxon>
        <taxon>Osteoglossiformes</taxon>
        <taxon>Osteoglossidae</taxon>
        <taxon>Scleropages</taxon>
    </lineage>
</organism>
<sequence>MDALRRPPVPDDVVHYQLFLVRSDPTEARDGEPELLQNLLEKILAEFAPLLVQYIWQHEPFNIKYHPLKGRVPAHIGGSTKFGDNVEDEWFIVYLLQQITRTFPQLAARVQDNDGEFLLIEAANYLPKWLNPENSENRVFFYQGELHILPNPSHPGDLGWPRDVVPSEAEALTFLSMHKEACLADHRIQSAVGKRIEGYPGKIQAHLHRASCFVPAGIAAVLASRPDLLAPAVSAFYLRDPLDLQACRTFHTFPPDTCVMTSVVFTRCLYAQLQQQRFTPDCRSGFKLPAPSHPQYRSYDLGMKLAHGFEILCAKCRLPSSDKEAPVSCNPLWRGFMESLKKNDYFRGEMEGSARYRILMAQAEISFKQSITTPHRTPGEEVLEVLHSASFNIEELKEQEAHLPPEDSDSWLDISPQELEHLLEEKAGWGADTSNLSKVDSAEGAKYDEASYNLVAVTRGVKNFINTISSHEGAELPWLYSDEPFSVDPALMASTLENLLGCQGAELDSDDLEDDDCDSDDDPTVRSVGQYPDLKEEAKEDALGTLKKYMDQMDLELKDTNIGKSFVKPEPSEKSDIPEECQLHPGAVELQGEDEEIQPLDVDLNLVTNLLESLSSQEGLAGPASNLLQSMGFHVPQNSDET</sequence>
<dbReference type="RefSeq" id="XP_018604788.2">
    <property type="nucleotide sequence ID" value="XM_018749272.2"/>
</dbReference>
<reference evidence="1 2" key="1">
    <citation type="submission" date="2019-04" db="EMBL/GenBank/DDBJ databases">
        <authorList>
            <consortium name="Wellcome Sanger Institute Data Sharing"/>
        </authorList>
    </citation>
    <scope>NUCLEOTIDE SEQUENCE [LARGE SCALE GENOMIC DNA]</scope>
</reference>
<dbReference type="PANTHER" id="PTHR13060:SF0">
    <property type="entry name" value="PROTEIN ECDYSONELESS HOMOLOG"/>
    <property type="match status" value="1"/>
</dbReference>
<dbReference type="Pfam" id="PF07093">
    <property type="entry name" value="SGT1"/>
    <property type="match status" value="1"/>
</dbReference>
<dbReference type="GeneTree" id="ENSGT00390000015361"/>
<evidence type="ECO:0000313" key="2">
    <source>
        <dbReference type="Proteomes" id="UP000694397"/>
    </source>
</evidence>
<protein>
    <submittedName>
        <fullName evidence="1">Ecdysoneless homolog (Drosophila)</fullName>
    </submittedName>
</protein>
<dbReference type="OrthoDB" id="27237at2759"/>
<accession>A0A8C9RKJ5</accession>
<dbReference type="Proteomes" id="UP000694397">
    <property type="component" value="Chromosome 4"/>
</dbReference>
<keyword evidence="2" id="KW-1185">Reference proteome</keyword>
<dbReference type="GeneID" id="108932707"/>
<dbReference type="InterPro" id="IPR010770">
    <property type="entry name" value="Ecd"/>
</dbReference>
<proteinExistence type="predicted"/>
<evidence type="ECO:0000313" key="1">
    <source>
        <dbReference type="Ensembl" id="ENSSFOP00015014354.2"/>
    </source>
</evidence>
<dbReference type="AlphaFoldDB" id="A0A8C9RKJ5"/>
<dbReference type="KEGG" id="sfm:108932707"/>
<gene>
    <name evidence="1" type="primary">ECD</name>
    <name evidence="1" type="synonym">ecd</name>
</gene>